<feature type="transmembrane region" description="Helical" evidence="6">
    <location>
        <begin position="370"/>
        <end position="390"/>
    </location>
</feature>
<evidence type="ECO:0000313" key="8">
    <source>
        <dbReference type="Proteomes" id="UP000664904"/>
    </source>
</evidence>
<keyword evidence="4 6" id="KW-1133">Transmembrane helix</keyword>
<feature type="transmembrane region" description="Helical" evidence="6">
    <location>
        <begin position="307"/>
        <end position="328"/>
    </location>
</feature>
<evidence type="ECO:0000256" key="4">
    <source>
        <dbReference type="ARBA" id="ARBA00022989"/>
    </source>
</evidence>
<feature type="transmembrane region" description="Helical" evidence="6">
    <location>
        <begin position="12"/>
        <end position="30"/>
    </location>
</feature>
<dbReference type="Proteomes" id="UP000664904">
    <property type="component" value="Chromosome"/>
</dbReference>
<evidence type="ECO:0000256" key="3">
    <source>
        <dbReference type="ARBA" id="ARBA00022692"/>
    </source>
</evidence>
<sequence length="426" mass="47009">MSEQHNQYLSQGALFLILSILLGYVADYTFNLTLIRHLSVHEYGDYKVAYGFTTLMSVLVLLGGDRLAPRILSRPISEQHTSTIIDYLAFYLKNAFVLSLIVIVLTWVASFAYLFSFDKQDHHAMAYMVLAVPLIAVGAILSRVLQSAKRLAASNLPWRIALPALKALCVLLLAKWFTTLSVIHVIAAGISVVLAILFWQLRYLKQLGLLHSLKPTHSLDTSKLLKLSIPMMLAMLVTMLLNQTDIFMLELISQEHTVGHFGAANTLAHLIPVTQVTIASLFMPLIGHYFDKQPDQALALLKKAQRITIMVIAAIAVLLFLFSNSLLAIFGESYLNAEPALVWLIAGYSIWAFAAPSVTWQQYNGNGLQIVYVGAAAIMIDLAANLYFIPKYDIEGAAIATALSLSCATVLVLMLNLKQSAKTIEN</sequence>
<evidence type="ECO:0000256" key="5">
    <source>
        <dbReference type="ARBA" id="ARBA00023136"/>
    </source>
</evidence>
<feature type="transmembrane region" description="Helical" evidence="6">
    <location>
        <begin position="396"/>
        <end position="417"/>
    </location>
</feature>
<evidence type="ECO:0000256" key="6">
    <source>
        <dbReference type="SAM" id="Phobius"/>
    </source>
</evidence>
<keyword evidence="8" id="KW-1185">Reference proteome</keyword>
<dbReference type="AlphaFoldDB" id="A0A975HLN8"/>
<dbReference type="GO" id="GO:0005886">
    <property type="term" value="C:plasma membrane"/>
    <property type="evidence" value="ECO:0007669"/>
    <property type="project" value="UniProtKB-SubCell"/>
</dbReference>
<feature type="transmembrane region" description="Helical" evidence="6">
    <location>
        <begin position="88"/>
        <end position="113"/>
    </location>
</feature>
<evidence type="ECO:0000313" key="7">
    <source>
        <dbReference type="EMBL" id="QTH72234.1"/>
    </source>
</evidence>
<dbReference type="InterPro" id="IPR002797">
    <property type="entry name" value="Polysacc_synth"/>
</dbReference>
<evidence type="ECO:0000256" key="1">
    <source>
        <dbReference type="ARBA" id="ARBA00004651"/>
    </source>
</evidence>
<feature type="transmembrane region" description="Helical" evidence="6">
    <location>
        <begin position="261"/>
        <end position="286"/>
    </location>
</feature>
<comment type="subcellular location">
    <subcellularLocation>
        <location evidence="1">Cell membrane</location>
        <topology evidence="1">Multi-pass membrane protein</topology>
    </subcellularLocation>
</comment>
<evidence type="ECO:0000256" key="2">
    <source>
        <dbReference type="ARBA" id="ARBA00022475"/>
    </source>
</evidence>
<keyword evidence="3 6" id="KW-0812">Transmembrane</keyword>
<organism evidence="7 8">
    <name type="scientific">Pseudoalteromonas xiamenensis</name>
    <dbReference type="NCBI Taxonomy" id="882626"/>
    <lineage>
        <taxon>Bacteria</taxon>
        <taxon>Pseudomonadati</taxon>
        <taxon>Pseudomonadota</taxon>
        <taxon>Gammaproteobacteria</taxon>
        <taxon>Alteromonadales</taxon>
        <taxon>Pseudoalteromonadaceae</taxon>
        <taxon>Pseudoalteromonas</taxon>
    </lineage>
</organism>
<feature type="transmembrane region" description="Helical" evidence="6">
    <location>
        <begin position="224"/>
        <end position="241"/>
    </location>
</feature>
<feature type="transmembrane region" description="Helical" evidence="6">
    <location>
        <begin position="340"/>
        <end position="358"/>
    </location>
</feature>
<dbReference type="InterPro" id="IPR050833">
    <property type="entry name" value="Poly_Biosynth_Transport"/>
</dbReference>
<name>A0A975HLN8_9GAMM</name>
<keyword evidence="5 6" id="KW-0472">Membrane</keyword>
<feature type="transmembrane region" description="Helical" evidence="6">
    <location>
        <begin position="183"/>
        <end position="204"/>
    </location>
</feature>
<feature type="transmembrane region" description="Helical" evidence="6">
    <location>
        <begin position="125"/>
        <end position="144"/>
    </location>
</feature>
<gene>
    <name evidence="7" type="ORF">J5O05_04975</name>
</gene>
<dbReference type="EMBL" id="CP072133">
    <property type="protein sequence ID" value="QTH72234.1"/>
    <property type="molecule type" value="Genomic_DNA"/>
</dbReference>
<proteinExistence type="predicted"/>
<reference evidence="7" key="1">
    <citation type="submission" date="2021-03" db="EMBL/GenBank/DDBJ databases">
        <title>Complete Genome of Pseudoalteromonas xiamenensis STKMTI.2, a new potential marine bacterium producing anti-Vibrio compounds.</title>
        <authorList>
            <person name="Handayani D.P."/>
            <person name="Isnansetyo A."/>
            <person name="Istiqomah I."/>
            <person name="Jumina J."/>
        </authorList>
    </citation>
    <scope>NUCLEOTIDE SEQUENCE</scope>
    <source>
        <strain evidence="7">STKMTI.2</strain>
    </source>
</reference>
<protein>
    <submittedName>
        <fullName evidence="7">Oligosaccharide flippase family protein</fullName>
    </submittedName>
</protein>
<accession>A0A975HLN8</accession>
<dbReference type="PANTHER" id="PTHR30250:SF11">
    <property type="entry name" value="O-ANTIGEN TRANSPORTER-RELATED"/>
    <property type="match status" value="1"/>
</dbReference>
<keyword evidence="2" id="KW-1003">Cell membrane</keyword>
<dbReference type="Pfam" id="PF01943">
    <property type="entry name" value="Polysacc_synt"/>
    <property type="match status" value="1"/>
</dbReference>
<dbReference type="PANTHER" id="PTHR30250">
    <property type="entry name" value="PST FAMILY PREDICTED COLANIC ACID TRANSPORTER"/>
    <property type="match status" value="1"/>
</dbReference>
<dbReference type="RefSeq" id="WP_208843856.1">
    <property type="nucleotide sequence ID" value="NZ_CP072133.1"/>
</dbReference>
<dbReference type="KEGG" id="pxi:J5O05_04975"/>